<evidence type="ECO:0000313" key="2">
    <source>
        <dbReference type="Proteomes" id="UP000595823"/>
    </source>
</evidence>
<accession>A0A7T6Z1Z4</accession>
<dbReference type="Proteomes" id="UP000595823">
    <property type="component" value="Chromosome"/>
</dbReference>
<dbReference type="InterPro" id="IPR007344">
    <property type="entry name" value="GrpB/CoaE"/>
</dbReference>
<organism evidence="1 2">
    <name type="scientific">Salicibibacter cibarius</name>
    <dbReference type="NCBI Taxonomy" id="2743000"/>
    <lineage>
        <taxon>Bacteria</taxon>
        <taxon>Bacillati</taxon>
        <taxon>Bacillota</taxon>
        <taxon>Bacilli</taxon>
        <taxon>Bacillales</taxon>
        <taxon>Bacillaceae</taxon>
        <taxon>Salicibibacter</taxon>
    </lineage>
</organism>
<dbReference type="SUPFAM" id="SSF81301">
    <property type="entry name" value="Nucleotidyltransferase"/>
    <property type="match status" value="1"/>
</dbReference>
<reference evidence="1 2" key="1">
    <citation type="submission" date="2020-06" db="EMBL/GenBank/DDBJ databases">
        <title>Genomic analysis of Salicibibacter sp. NKC5-3.</title>
        <authorList>
            <person name="Oh Y.J."/>
        </authorList>
    </citation>
    <scope>NUCLEOTIDE SEQUENCE [LARGE SCALE GENOMIC DNA]</scope>
    <source>
        <strain evidence="1 2">NKC5-3</strain>
    </source>
</reference>
<gene>
    <name evidence="1" type="ORF">HUG15_06185</name>
</gene>
<dbReference type="KEGG" id="scia:HUG15_06185"/>
<evidence type="ECO:0000313" key="1">
    <source>
        <dbReference type="EMBL" id="QQK75231.1"/>
    </source>
</evidence>
<name>A0A7T6Z1Z4_9BACI</name>
<sequence>MRKAEITPYNNHWPMMFSKEANKLHTIFGSEIIQIHHIGSTSVKGLKAKPVIDIMPVVKSISQIDRYNSAMIDIGYEPKGEHGIQGRRFFQKGGEERTHHVHVYESGSSNIERHLAFRDYLRTHPEVLKKYADVKEDLSKRFLYDVASYTREKEQLVLEIESKALAWHKTQNELQ</sequence>
<keyword evidence="2" id="KW-1185">Reference proteome</keyword>
<dbReference type="PANTHER" id="PTHR34822">
    <property type="entry name" value="GRPB DOMAIN PROTEIN (AFU_ORTHOLOGUE AFUA_1G01530)"/>
    <property type="match status" value="1"/>
</dbReference>
<dbReference type="EMBL" id="CP054705">
    <property type="protein sequence ID" value="QQK75231.1"/>
    <property type="molecule type" value="Genomic_DNA"/>
</dbReference>
<protein>
    <submittedName>
        <fullName evidence="1">GrpB family protein</fullName>
    </submittedName>
</protein>
<dbReference type="Gene3D" id="3.30.460.10">
    <property type="entry name" value="Beta Polymerase, domain 2"/>
    <property type="match status" value="1"/>
</dbReference>
<dbReference type="PANTHER" id="PTHR34822:SF1">
    <property type="entry name" value="GRPB FAMILY PROTEIN"/>
    <property type="match status" value="1"/>
</dbReference>
<dbReference type="InterPro" id="IPR043519">
    <property type="entry name" value="NT_sf"/>
</dbReference>
<dbReference type="RefSeq" id="WP_200127833.1">
    <property type="nucleotide sequence ID" value="NZ_CP054705.1"/>
</dbReference>
<proteinExistence type="predicted"/>
<dbReference type="Pfam" id="PF04229">
    <property type="entry name" value="GrpB"/>
    <property type="match status" value="1"/>
</dbReference>
<dbReference type="AlphaFoldDB" id="A0A7T6Z1Z4"/>